<evidence type="ECO:0000256" key="2">
    <source>
        <dbReference type="ARBA" id="ARBA00007663"/>
    </source>
</evidence>
<comment type="similarity">
    <text evidence="2">Belongs to the SUA5 family.</text>
</comment>
<dbReference type="PANTHER" id="PTHR17490:SF10">
    <property type="entry name" value="THREONYLCARBAMOYL-AMP SYNTHASE"/>
    <property type="match status" value="1"/>
</dbReference>
<feature type="domain" description="YrdC-like" evidence="9">
    <location>
        <begin position="39"/>
        <end position="228"/>
    </location>
</feature>
<dbReference type="PROSITE" id="PS51163">
    <property type="entry name" value="YRDC"/>
    <property type="match status" value="1"/>
</dbReference>
<dbReference type="GO" id="GO:0061710">
    <property type="term" value="F:L-threonylcarbamoyladenylate synthase"/>
    <property type="evidence" value="ECO:0007669"/>
    <property type="project" value="UniProtKB-EC"/>
</dbReference>
<dbReference type="AlphaFoldDB" id="A0A1B6D0F8"/>
<proteinExistence type="inferred from homology"/>
<reference evidence="10" key="1">
    <citation type="submission" date="2015-12" db="EMBL/GenBank/DDBJ databases">
        <title>De novo transcriptome assembly of four potential Pierce s Disease insect vectors from Arizona vineyards.</title>
        <authorList>
            <person name="Tassone E.E."/>
        </authorList>
    </citation>
    <scope>NUCLEOTIDE SEQUENCE</scope>
</reference>
<comment type="catalytic activity">
    <reaction evidence="7">
        <text>L-threonine + hydrogencarbonate + ATP = L-threonylcarbamoyladenylate + diphosphate + H2O</text>
        <dbReference type="Rhea" id="RHEA:36407"/>
        <dbReference type="ChEBI" id="CHEBI:15377"/>
        <dbReference type="ChEBI" id="CHEBI:17544"/>
        <dbReference type="ChEBI" id="CHEBI:30616"/>
        <dbReference type="ChEBI" id="CHEBI:33019"/>
        <dbReference type="ChEBI" id="CHEBI:57926"/>
        <dbReference type="ChEBI" id="CHEBI:73682"/>
        <dbReference type="EC" id="2.7.7.87"/>
    </reaction>
</comment>
<protein>
    <recommendedName>
        <fullName evidence="4">Threonylcarbamoyl-AMP synthase</fullName>
        <ecNumber evidence="3">2.7.7.87</ecNumber>
    </recommendedName>
</protein>
<evidence type="ECO:0000256" key="7">
    <source>
        <dbReference type="ARBA" id="ARBA00048366"/>
    </source>
</evidence>
<gene>
    <name evidence="10" type="ORF">g.16055</name>
</gene>
<sequence length="260" mass="28893">KTLTVFLTLTLVAESIRDNIVNLYTYNVVELTGDQKKDSEVLDAAVESLQKGRIIGLPTDTSYAFAVGLNNTNAIRELYNITRTPYNHSVSICVGKIDDIGYYGKTHNVPKSLIQQLLPGPVTILLERELTLNRKLNPRSNLVGIRMPGAKTQLFIRKVTLKYGGPLVLIPAAIYGNQSLSVYHFQDLWQKVDIVFNIGKLPKVGIHGSTVVDLSVNGEYKIVREGIPARADAVRSIAERHHLKDPTSKTPFRGTEILFK</sequence>
<dbReference type="GO" id="GO:0003725">
    <property type="term" value="F:double-stranded RNA binding"/>
    <property type="evidence" value="ECO:0007669"/>
    <property type="project" value="InterPro"/>
</dbReference>
<keyword evidence="8" id="KW-0732">Signal</keyword>
<keyword evidence="5" id="KW-0963">Cytoplasm</keyword>
<dbReference type="InterPro" id="IPR050156">
    <property type="entry name" value="TC-AMP_synthase_SUA5"/>
</dbReference>
<dbReference type="Gene3D" id="3.90.870.10">
    <property type="entry name" value="DHBP synthase"/>
    <property type="match status" value="1"/>
</dbReference>
<dbReference type="Pfam" id="PF01300">
    <property type="entry name" value="Sua5_yciO_yrdC"/>
    <property type="match status" value="1"/>
</dbReference>
<evidence type="ECO:0000256" key="5">
    <source>
        <dbReference type="ARBA" id="ARBA00022490"/>
    </source>
</evidence>
<evidence type="ECO:0000256" key="4">
    <source>
        <dbReference type="ARBA" id="ARBA00015492"/>
    </source>
</evidence>
<evidence type="ECO:0000313" key="10">
    <source>
        <dbReference type="EMBL" id="JAS19209.1"/>
    </source>
</evidence>
<dbReference type="EC" id="2.7.7.87" evidence="3"/>
<organism evidence="10">
    <name type="scientific">Clastoptera arizonana</name>
    <name type="common">Arizona spittle bug</name>
    <dbReference type="NCBI Taxonomy" id="38151"/>
    <lineage>
        <taxon>Eukaryota</taxon>
        <taxon>Metazoa</taxon>
        <taxon>Ecdysozoa</taxon>
        <taxon>Arthropoda</taxon>
        <taxon>Hexapoda</taxon>
        <taxon>Insecta</taxon>
        <taxon>Pterygota</taxon>
        <taxon>Neoptera</taxon>
        <taxon>Paraneoptera</taxon>
        <taxon>Hemiptera</taxon>
        <taxon>Auchenorrhyncha</taxon>
        <taxon>Cercopoidea</taxon>
        <taxon>Clastopteridae</taxon>
        <taxon>Clastoptera</taxon>
    </lineage>
</organism>
<evidence type="ECO:0000256" key="3">
    <source>
        <dbReference type="ARBA" id="ARBA00012584"/>
    </source>
</evidence>
<dbReference type="GO" id="GO:0005737">
    <property type="term" value="C:cytoplasm"/>
    <property type="evidence" value="ECO:0007669"/>
    <property type="project" value="UniProtKB-SubCell"/>
</dbReference>
<dbReference type="InterPro" id="IPR017945">
    <property type="entry name" value="DHBP_synth_RibB-like_a/b_dom"/>
</dbReference>
<dbReference type="EMBL" id="GEDC01018089">
    <property type="protein sequence ID" value="JAS19209.1"/>
    <property type="molecule type" value="Transcribed_RNA"/>
</dbReference>
<comment type="subcellular location">
    <subcellularLocation>
        <location evidence="1">Cytoplasm</location>
    </subcellularLocation>
</comment>
<feature type="non-terminal residue" evidence="10">
    <location>
        <position position="1"/>
    </location>
</feature>
<evidence type="ECO:0000256" key="6">
    <source>
        <dbReference type="ARBA" id="ARBA00022679"/>
    </source>
</evidence>
<evidence type="ECO:0000259" key="9">
    <source>
        <dbReference type="PROSITE" id="PS51163"/>
    </source>
</evidence>
<dbReference type="SUPFAM" id="SSF55821">
    <property type="entry name" value="YrdC/RibB"/>
    <property type="match status" value="1"/>
</dbReference>
<feature type="chain" id="PRO_5012768747" description="Threonylcarbamoyl-AMP synthase" evidence="8">
    <location>
        <begin position="16"/>
        <end position="260"/>
    </location>
</feature>
<name>A0A1B6D0F8_9HEMI</name>
<feature type="signal peptide" evidence="8">
    <location>
        <begin position="1"/>
        <end position="15"/>
    </location>
</feature>
<keyword evidence="6" id="KW-0808">Transferase</keyword>
<evidence type="ECO:0000256" key="8">
    <source>
        <dbReference type="SAM" id="SignalP"/>
    </source>
</evidence>
<dbReference type="GO" id="GO:0000049">
    <property type="term" value="F:tRNA binding"/>
    <property type="evidence" value="ECO:0007669"/>
    <property type="project" value="TreeGrafter"/>
</dbReference>
<dbReference type="PANTHER" id="PTHR17490">
    <property type="entry name" value="SUA5"/>
    <property type="match status" value="1"/>
</dbReference>
<dbReference type="GO" id="GO:0006450">
    <property type="term" value="P:regulation of translational fidelity"/>
    <property type="evidence" value="ECO:0007669"/>
    <property type="project" value="TreeGrafter"/>
</dbReference>
<evidence type="ECO:0000256" key="1">
    <source>
        <dbReference type="ARBA" id="ARBA00004496"/>
    </source>
</evidence>
<dbReference type="InterPro" id="IPR006070">
    <property type="entry name" value="Sua5-like_dom"/>
</dbReference>
<accession>A0A1B6D0F8</accession>